<evidence type="ECO:0000259" key="2">
    <source>
        <dbReference type="Pfam" id="PF14378"/>
    </source>
</evidence>
<keyword evidence="1" id="KW-0472">Membrane</keyword>
<reference evidence="3" key="2">
    <citation type="submission" date="2021-04" db="EMBL/GenBank/DDBJ databases">
        <authorList>
            <person name="Gilroy R."/>
        </authorList>
    </citation>
    <scope>NUCLEOTIDE SEQUENCE</scope>
    <source>
        <strain evidence="3">ChiHjej12B11-24981</strain>
    </source>
</reference>
<dbReference type="Gene3D" id="1.20.144.10">
    <property type="entry name" value="Phosphatidic acid phosphatase type 2/haloperoxidase"/>
    <property type="match status" value="1"/>
</dbReference>
<gene>
    <name evidence="3" type="ORF">H9819_07585</name>
</gene>
<accession>A0A9D2CX46</accession>
<organism evidence="3 4">
    <name type="scientific">Candidatus Bacteroides merdipullorum</name>
    <dbReference type="NCBI Taxonomy" id="2838474"/>
    <lineage>
        <taxon>Bacteria</taxon>
        <taxon>Pseudomonadati</taxon>
        <taxon>Bacteroidota</taxon>
        <taxon>Bacteroidia</taxon>
        <taxon>Bacteroidales</taxon>
        <taxon>Bacteroidaceae</taxon>
        <taxon>Bacteroides</taxon>
    </lineage>
</organism>
<proteinExistence type="predicted"/>
<keyword evidence="1" id="KW-1133">Transmembrane helix</keyword>
<dbReference type="InterPro" id="IPR026841">
    <property type="entry name" value="Aur1/Ipt1"/>
</dbReference>
<dbReference type="GO" id="GO:0016020">
    <property type="term" value="C:membrane"/>
    <property type="evidence" value="ECO:0007669"/>
    <property type="project" value="UniProtKB-SubCell"/>
</dbReference>
<dbReference type="Proteomes" id="UP000824023">
    <property type="component" value="Unassembled WGS sequence"/>
</dbReference>
<name>A0A9D2CX46_9BACE</name>
<comment type="caution">
    <text evidence="3">The sequence shown here is derived from an EMBL/GenBank/DDBJ whole genome shotgun (WGS) entry which is preliminary data.</text>
</comment>
<dbReference type="EMBL" id="DXCK01000104">
    <property type="protein sequence ID" value="HIZ02091.1"/>
    <property type="molecule type" value="Genomic_DNA"/>
</dbReference>
<feature type="transmembrane region" description="Helical" evidence="1">
    <location>
        <begin position="46"/>
        <end position="64"/>
    </location>
</feature>
<feature type="transmembrane region" description="Helical" evidence="1">
    <location>
        <begin position="136"/>
        <end position="154"/>
    </location>
</feature>
<evidence type="ECO:0000313" key="4">
    <source>
        <dbReference type="Proteomes" id="UP000824023"/>
    </source>
</evidence>
<feature type="domain" description="Inositolphosphotransferase Aur1/Ipt1" evidence="2">
    <location>
        <begin position="108"/>
        <end position="304"/>
    </location>
</feature>
<feature type="transmembrane region" description="Helical" evidence="1">
    <location>
        <begin position="21"/>
        <end position="40"/>
    </location>
</feature>
<protein>
    <submittedName>
        <fullName evidence="3">Phosphatase PAP2 family protein</fullName>
    </submittedName>
</protein>
<feature type="transmembrane region" description="Helical" evidence="1">
    <location>
        <begin position="163"/>
        <end position="181"/>
    </location>
</feature>
<feature type="transmembrane region" description="Helical" evidence="1">
    <location>
        <begin position="268"/>
        <end position="287"/>
    </location>
</feature>
<dbReference type="Pfam" id="PF14378">
    <property type="entry name" value="PAP2_3"/>
    <property type="match status" value="1"/>
</dbReference>
<dbReference type="AlphaFoldDB" id="A0A9D2CX46"/>
<sequence>MALDIFKRVETYKGLFAIEKISLIYNLLTSVLVVILYDRMDHPAQMLWDRALIAFVTFLLMYLYRLAPCKFSAFVRVVIQMSLLSYWYPDTFEFNRLFPNLDHVFASAEQSLFGGQPAIWFSRCLPQMWVSEPLNLGYFFYYPMMLIIILWYFIHRYDLLEKVSFVIITSFFIYYFIYIFVPVAGPQFYFPAIGFDQVAQGHFPPIGDYFNHHQELLPSPGYEHGFFYSLVESSQRVGERPTAAFPSSHVGVSTILMIMAWRGSKRLFGWLLPFYLLLCAATVYIQAHYLIDSIAGFFSAFVLYGVVTWMFKKYFAQPLFAPVKPKLGVDA</sequence>
<evidence type="ECO:0000313" key="3">
    <source>
        <dbReference type="EMBL" id="HIZ02091.1"/>
    </source>
</evidence>
<reference evidence="3" key="1">
    <citation type="journal article" date="2021" name="PeerJ">
        <title>Extensive microbial diversity within the chicken gut microbiome revealed by metagenomics and culture.</title>
        <authorList>
            <person name="Gilroy R."/>
            <person name="Ravi A."/>
            <person name="Getino M."/>
            <person name="Pursley I."/>
            <person name="Horton D.L."/>
            <person name="Alikhan N.F."/>
            <person name="Baker D."/>
            <person name="Gharbi K."/>
            <person name="Hall N."/>
            <person name="Watson M."/>
            <person name="Adriaenssens E.M."/>
            <person name="Foster-Nyarko E."/>
            <person name="Jarju S."/>
            <person name="Secka A."/>
            <person name="Antonio M."/>
            <person name="Oren A."/>
            <person name="Chaudhuri R.R."/>
            <person name="La Ragione R."/>
            <person name="Hildebrand F."/>
            <person name="Pallen M.J."/>
        </authorList>
    </citation>
    <scope>NUCLEOTIDE SEQUENCE</scope>
    <source>
        <strain evidence="3">ChiHjej12B11-24981</strain>
    </source>
</reference>
<evidence type="ECO:0000256" key="1">
    <source>
        <dbReference type="SAM" id="Phobius"/>
    </source>
</evidence>
<keyword evidence="1" id="KW-0812">Transmembrane</keyword>
<feature type="transmembrane region" description="Helical" evidence="1">
    <location>
        <begin position="293"/>
        <end position="311"/>
    </location>
</feature>